<feature type="region of interest" description="Disordered" evidence="1">
    <location>
        <begin position="28"/>
        <end position="68"/>
    </location>
</feature>
<dbReference type="Proteomes" id="UP001589709">
    <property type="component" value="Unassembled WGS sequence"/>
</dbReference>
<gene>
    <name evidence="2" type="ORF">ACFF45_18815</name>
</gene>
<keyword evidence="3" id="KW-1185">Reference proteome</keyword>
<feature type="compositionally biased region" description="Low complexity" evidence="1">
    <location>
        <begin position="43"/>
        <end position="52"/>
    </location>
</feature>
<evidence type="ECO:0000313" key="3">
    <source>
        <dbReference type="Proteomes" id="UP001589709"/>
    </source>
</evidence>
<dbReference type="EMBL" id="JBHMCY010000033">
    <property type="protein sequence ID" value="MFB9464703.1"/>
    <property type="molecule type" value="Genomic_DNA"/>
</dbReference>
<dbReference type="RefSeq" id="WP_381347412.1">
    <property type="nucleotide sequence ID" value="NZ_JBHMCY010000033.1"/>
</dbReference>
<evidence type="ECO:0000313" key="2">
    <source>
        <dbReference type="EMBL" id="MFB9464703.1"/>
    </source>
</evidence>
<evidence type="ECO:0000256" key="1">
    <source>
        <dbReference type="SAM" id="MobiDB-lite"/>
    </source>
</evidence>
<organism evidence="2 3">
    <name type="scientific">Streptomyces cinereospinus</name>
    <dbReference type="NCBI Taxonomy" id="285561"/>
    <lineage>
        <taxon>Bacteria</taxon>
        <taxon>Bacillati</taxon>
        <taxon>Actinomycetota</taxon>
        <taxon>Actinomycetes</taxon>
        <taxon>Kitasatosporales</taxon>
        <taxon>Streptomycetaceae</taxon>
        <taxon>Streptomyces</taxon>
    </lineage>
</organism>
<sequence>MLTLAVLLLPGLSLLLIVMSRIEDNLRQDPHPARHARPRHLRLLPGGRAAGAEADEADEHPTAGSAAA</sequence>
<comment type="caution">
    <text evidence="2">The sequence shown here is derived from an EMBL/GenBank/DDBJ whole genome shotgun (WGS) entry which is preliminary data.</text>
</comment>
<accession>A0ABV5N360</accession>
<protein>
    <submittedName>
        <fullName evidence="2">Uncharacterized protein</fullName>
    </submittedName>
</protein>
<name>A0ABV5N360_9ACTN</name>
<reference evidence="2 3" key="1">
    <citation type="submission" date="2024-09" db="EMBL/GenBank/DDBJ databases">
        <authorList>
            <person name="Sun Q."/>
            <person name="Mori K."/>
        </authorList>
    </citation>
    <scope>NUCLEOTIDE SEQUENCE [LARGE SCALE GENOMIC DNA]</scope>
    <source>
        <strain evidence="2 3">JCM 6917</strain>
    </source>
</reference>
<proteinExistence type="predicted"/>
<feature type="compositionally biased region" description="Basic residues" evidence="1">
    <location>
        <begin position="33"/>
        <end position="42"/>
    </location>
</feature>